<gene>
    <name evidence="2" type="ORF">EFB14_00065</name>
</gene>
<sequence>MVAGDRFVAWLILCLVGGFCAHSWYWYVRSIIFYVRNGFDFSEDFGPEFYWADRGGDDDCVLMKPKAKLMFALPSFVVVTSAMLIFIVLGLIGII</sequence>
<feature type="transmembrane region" description="Helical" evidence="1">
    <location>
        <begin position="71"/>
        <end position="94"/>
    </location>
</feature>
<comment type="caution">
    <text evidence="2">The sequence shown here is derived from an EMBL/GenBank/DDBJ whole genome shotgun (WGS) entry which is preliminary data.</text>
</comment>
<organism evidence="2 3">
    <name type="scientific">Rhizobium fabae</name>
    <dbReference type="NCBI Taxonomy" id="573179"/>
    <lineage>
        <taxon>Bacteria</taxon>
        <taxon>Pseudomonadati</taxon>
        <taxon>Pseudomonadota</taxon>
        <taxon>Alphaproteobacteria</taxon>
        <taxon>Hyphomicrobiales</taxon>
        <taxon>Rhizobiaceae</taxon>
        <taxon>Rhizobium/Agrobacterium group</taxon>
        <taxon>Rhizobium</taxon>
    </lineage>
</organism>
<name>A0ABY0BGY6_9HYPH</name>
<dbReference type="EMBL" id="RJJU01000001">
    <property type="protein sequence ID" value="RUM16483.1"/>
    <property type="molecule type" value="Genomic_DNA"/>
</dbReference>
<evidence type="ECO:0000313" key="2">
    <source>
        <dbReference type="EMBL" id="RUM16483.1"/>
    </source>
</evidence>
<dbReference type="Proteomes" id="UP000272004">
    <property type="component" value="Unassembled WGS sequence"/>
</dbReference>
<keyword evidence="1" id="KW-0472">Membrane</keyword>
<keyword evidence="1" id="KW-0812">Transmembrane</keyword>
<accession>A0ABY0BGY6</accession>
<evidence type="ECO:0008006" key="4">
    <source>
        <dbReference type="Google" id="ProtNLM"/>
    </source>
</evidence>
<feature type="transmembrane region" description="Helical" evidence="1">
    <location>
        <begin position="7"/>
        <end position="27"/>
    </location>
</feature>
<reference evidence="2 3" key="1">
    <citation type="submission" date="2018-11" db="EMBL/GenBank/DDBJ databases">
        <authorList>
            <person name="Huo Y."/>
        </authorList>
    </citation>
    <scope>NUCLEOTIDE SEQUENCE [LARGE SCALE GENOMIC DNA]</scope>
    <source>
        <strain evidence="2 3">CCBAU 33202</strain>
    </source>
</reference>
<keyword evidence="1" id="KW-1133">Transmembrane helix</keyword>
<evidence type="ECO:0000256" key="1">
    <source>
        <dbReference type="SAM" id="Phobius"/>
    </source>
</evidence>
<evidence type="ECO:0000313" key="3">
    <source>
        <dbReference type="Proteomes" id="UP000272004"/>
    </source>
</evidence>
<keyword evidence="3" id="KW-1185">Reference proteome</keyword>
<proteinExistence type="predicted"/>
<protein>
    <recommendedName>
        <fullName evidence="4">Transmembrane protein</fullName>
    </recommendedName>
</protein>